<dbReference type="CDD" id="cd17078">
    <property type="entry name" value="Ubl_SLD1_NFATC2ip"/>
    <property type="match status" value="1"/>
</dbReference>
<gene>
    <name evidence="5" type="ORF">PEVE_00003540</name>
</gene>
<dbReference type="Pfam" id="PF11976">
    <property type="entry name" value="Rad60-SLD"/>
    <property type="match status" value="1"/>
</dbReference>
<dbReference type="InterPro" id="IPR052324">
    <property type="entry name" value="NFATC2-Int_DNA_Repair"/>
</dbReference>
<proteinExistence type="predicted"/>
<dbReference type="CDD" id="cd01763">
    <property type="entry name" value="Ubl_SUMO_like"/>
    <property type="match status" value="1"/>
</dbReference>
<evidence type="ECO:0000256" key="2">
    <source>
        <dbReference type="ARBA" id="ARBA00023242"/>
    </source>
</evidence>
<dbReference type="PANTHER" id="PTHR47187">
    <property type="entry name" value="NFATC2-INTERACTING PROTEIN"/>
    <property type="match status" value="1"/>
</dbReference>
<feature type="compositionally biased region" description="Basic and acidic residues" evidence="3">
    <location>
        <begin position="89"/>
        <end position="98"/>
    </location>
</feature>
<dbReference type="Proteomes" id="UP001159427">
    <property type="component" value="Unassembled WGS sequence"/>
</dbReference>
<dbReference type="SUPFAM" id="SSF54236">
    <property type="entry name" value="Ubiquitin-like"/>
    <property type="match status" value="2"/>
</dbReference>
<feature type="compositionally biased region" description="Basic and acidic residues" evidence="3">
    <location>
        <begin position="66"/>
        <end position="81"/>
    </location>
</feature>
<feature type="compositionally biased region" description="Acidic residues" evidence="3">
    <location>
        <begin position="50"/>
        <end position="59"/>
    </location>
</feature>
<dbReference type="InterPro" id="IPR000626">
    <property type="entry name" value="Ubiquitin-like_dom"/>
</dbReference>
<keyword evidence="2" id="KW-0539">Nucleus</keyword>
<organism evidence="5 6">
    <name type="scientific">Porites evermanni</name>
    <dbReference type="NCBI Taxonomy" id="104178"/>
    <lineage>
        <taxon>Eukaryota</taxon>
        <taxon>Metazoa</taxon>
        <taxon>Cnidaria</taxon>
        <taxon>Anthozoa</taxon>
        <taxon>Hexacorallia</taxon>
        <taxon>Scleractinia</taxon>
        <taxon>Fungiina</taxon>
        <taxon>Poritidae</taxon>
        <taxon>Porites</taxon>
    </lineage>
</organism>
<dbReference type="Gene3D" id="3.10.20.90">
    <property type="entry name" value="Phosphatidylinositol 3-kinase Catalytic Subunit, Chain A, domain 1"/>
    <property type="match status" value="2"/>
</dbReference>
<feature type="domain" description="Ubiquitin-like" evidence="4">
    <location>
        <begin position="277"/>
        <end position="349"/>
    </location>
</feature>
<sequence>MSDNEDQTAEPEKHPPRRKLKKRPNRDNIFSYRGQIPLSFRGKKVKVDSDSSESEDNDEAFQRVQAEQHEAKEMAETRESDSDGEDDLICIREDKSVEDIDSSTSDIREVSFNRSPSPPPPDPTAATRLIIHERQMRNPRIRELDNVLDNLKRSTDSTLFSPDSHRPSSVVNVDSLDDSFGLPSPSERTVVAKVRTRTGMRRFTMKASEPFGKIILQLAEQEGVTEDTILLTLKDINILGYDTPISVQLDVADIIECVVMNTPAMTDKIDDEEANQIEIKVQGKDADSKRTFKISKTDPLEKLMAAYCEFRKIPHSKLKFFFDGELLKGSETPVDLDMEEEDIIDVSEK</sequence>
<evidence type="ECO:0000313" key="5">
    <source>
        <dbReference type="EMBL" id="CAH3019627.1"/>
    </source>
</evidence>
<dbReference type="InterPro" id="IPR022617">
    <property type="entry name" value="Rad60/SUMO-like_dom"/>
</dbReference>
<evidence type="ECO:0000313" key="6">
    <source>
        <dbReference type="Proteomes" id="UP001159427"/>
    </source>
</evidence>
<evidence type="ECO:0000259" key="4">
    <source>
        <dbReference type="PROSITE" id="PS50053"/>
    </source>
</evidence>
<dbReference type="InterPro" id="IPR029071">
    <property type="entry name" value="Ubiquitin-like_domsf"/>
</dbReference>
<comment type="caution">
    <text evidence="5">The sequence shown here is derived from an EMBL/GenBank/DDBJ whole genome shotgun (WGS) entry which is preliminary data.</text>
</comment>
<dbReference type="EMBL" id="CALNXI010000121">
    <property type="protein sequence ID" value="CAH3019627.1"/>
    <property type="molecule type" value="Genomic_DNA"/>
</dbReference>
<evidence type="ECO:0000256" key="3">
    <source>
        <dbReference type="SAM" id="MobiDB-lite"/>
    </source>
</evidence>
<dbReference type="PANTHER" id="PTHR47187:SF1">
    <property type="entry name" value="NFATC2-INTERACTING PROTEIN"/>
    <property type="match status" value="1"/>
</dbReference>
<keyword evidence="6" id="KW-1185">Reference proteome</keyword>
<feature type="region of interest" description="Disordered" evidence="3">
    <location>
        <begin position="1"/>
        <end position="125"/>
    </location>
</feature>
<reference evidence="5 6" key="1">
    <citation type="submission" date="2022-05" db="EMBL/GenBank/DDBJ databases">
        <authorList>
            <consortium name="Genoscope - CEA"/>
            <person name="William W."/>
        </authorList>
    </citation>
    <scope>NUCLEOTIDE SEQUENCE [LARGE SCALE GENOMIC DNA]</scope>
</reference>
<accession>A0ABN8LRD2</accession>
<dbReference type="PROSITE" id="PS50053">
    <property type="entry name" value="UBIQUITIN_2"/>
    <property type="match status" value="1"/>
</dbReference>
<evidence type="ECO:0000256" key="1">
    <source>
        <dbReference type="ARBA" id="ARBA00004123"/>
    </source>
</evidence>
<comment type="subcellular location">
    <subcellularLocation>
        <location evidence="1">Nucleus</location>
    </subcellularLocation>
</comment>
<protein>
    <recommendedName>
        <fullName evidence="4">Ubiquitin-like domain-containing protein</fullName>
    </recommendedName>
</protein>
<feature type="compositionally biased region" description="Basic residues" evidence="3">
    <location>
        <begin position="15"/>
        <end position="24"/>
    </location>
</feature>
<name>A0ABN8LRD2_9CNID</name>